<dbReference type="AlphaFoldDB" id="A0A1G9H6F1"/>
<evidence type="ECO:0000259" key="2">
    <source>
        <dbReference type="Pfam" id="PF00884"/>
    </source>
</evidence>
<evidence type="ECO:0000313" key="4">
    <source>
        <dbReference type="Proteomes" id="UP000198882"/>
    </source>
</evidence>
<keyword evidence="4" id="KW-1185">Reference proteome</keyword>
<accession>A0A1G9H6F1</accession>
<dbReference type="Pfam" id="PF00884">
    <property type="entry name" value="Sulfatase"/>
    <property type="match status" value="1"/>
</dbReference>
<sequence length="413" mass="47627">MNILFICVDCLREDFVTSDMSDTPFIDELVDDSIYFENMFSTTTTTTPCIASILTGCYSEKNGVNTHDGVSLNEDIKTLGEVLQSEGYSTYAMPTGPLVEETQLARGFDEYWYRDRRNYLNGEWGSTALEQIETLREPFFLFMHLWETHEPVHVPDEYDSAEYGEYPYARALSALDRQLERVVDHIPDDTLIVLHGDHGESITYRQSFLQHALRRIFRVRLQYKRGIDTRAFERKVNRLVEYVSESPIPDRYFESGHGENISDFAANVPFLISHPDIQSASVSEQVRQVDIFPTILDLLDIDFEMSGQIDGESLHPPDSISDRDAYIRACGTSLKGEQNWKRGIRSNRMKYIEYPNCDWEPEVYDLESDPNELSPLENADEEIQALQAKMPDDELMQVDQLEIKELLADLGYR</sequence>
<gene>
    <name evidence="3" type="ORF">SAMN04515672_0124</name>
</gene>
<reference evidence="4" key="1">
    <citation type="submission" date="2016-10" db="EMBL/GenBank/DDBJ databases">
        <authorList>
            <person name="Varghese N."/>
            <person name="Submissions S."/>
        </authorList>
    </citation>
    <scope>NUCLEOTIDE SEQUENCE [LARGE SCALE GENOMIC DNA]</scope>
    <source>
        <strain evidence="4">B4,CECT 8067,JCM 17497</strain>
    </source>
</reference>
<dbReference type="STRING" id="1095776.SAMN04515672_0124"/>
<proteinExistence type="inferred from homology"/>
<dbReference type="GO" id="GO:0004065">
    <property type="term" value="F:arylsulfatase activity"/>
    <property type="evidence" value="ECO:0007669"/>
    <property type="project" value="TreeGrafter"/>
</dbReference>
<dbReference type="SUPFAM" id="SSF53649">
    <property type="entry name" value="Alkaline phosphatase-like"/>
    <property type="match status" value="1"/>
</dbReference>
<dbReference type="OrthoDB" id="3164at2157"/>
<dbReference type="InterPro" id="IPR000917">
    <property type="entry name" value="Sulfatase_N"/>
</dbReference>
<dbReference type="InterPro" id="IPR050738">
    <property type="entry name" value="Sulfatase"/>
</dbReference>
<evidence type="ECO:0000256" key="1">
    <source>
        <dbReference type="ARBA" id="ARBA00008779"/>
    </source>
</evidence>
<evidence type="ECO:0000313" key="3">
    <source>
        <dbReference type="EMBL" id="SDL08578.1"/>
    </source>
</evidence>
<dbReference type="Gene3D" id="3.40.720.10">
    <property type="entry name" value="Alkaline Phosphatase, subunit A"/>
    <property type="match status" value="2"/>
</dbReference>
<comment type="similarity">
    <text evidence="1">Belongs to the sulfatase family.</text>
</comment>
<dbReference type="RefSeq" id="WP_090312379.1">
    <property type="nucleotide sequence ID" value="NZ_FNFE01000011.1"/>
</dbReference>
<name>A0A1G9H6F1_9EURY</name>
<protein>
    <submittedName>
        <fullName evidence="3">Arylsulfatase A</fullName>
    </submittedName>
</protein>
<feature type="domain" description="Sulfatase N-terminal" evidence="2">
    <location>
        <begin position="2"/>
        <end position="301"/>
    </location>
</feature>
<dbReference type="PANTHER" id="PTHR42693">
    <property type="entry name" value="ARYLSULFATASE FAMILY MEMBER"/>
    <property type="match status" value="1"/>
</dbReference>
<organism evidence="3 4">
    <name type="scientific">Natronorubrum texcoconense</name>
    <dbReference type="NCBI Taxonomy" id="1095776"/>
    <lineage>
        <taxon>Archaea</taxon>
        <taxon>Methanobacteriati</taxon>
        <taxon>Methanobacteriota</taxon>
        <taxon>Stenosarchaea group</taxon>
        <taxon>Halobacteria</taxon>
        <taxon>Halobacteriales</taxon>
        <taxon>Natrialbaceae</taxon>
        <taxon>Natronorubrum</taxon>
    </lineage>
</organism>
<dbReference type="InterPro" id="IPR017850">
    <property type="entry name" value="Alkaline_phosphatase_core_sf"/>
</dbReference>
<dbReference type="EMBL" id="FNFE01000011">
    <property type="protein sequence ID" value="SDL08578.1"/>
    <property type="molecule type" value="Genomic_DNA"/>
</dbReference>
<dbReference type="PANTHER" id="PTHR42693:SF33">
    <property type="entry name" value="ARYLSULFATASE"/>
    <property type="match status" value="1"/>
</dbReference>
<dbReference type="Proteomes" id="UP000198882">
    <property type="component" value="Unassembled WGS sequence"/>
</dbReference>